<keyword evidence="2" id="KW-0808">Transferase</keyword>
<dbReference type="UniPathway" id="UPA00214"/>
<name>A0A2M6R8I0_9BACT</name>
<keyword evidence="6" id="KW-0119">Carbohydrate metabolism</keyword>
<dbReference type="Proteomes" id="UP000231162">
    <property type="component" value="Unassembled WGS sequence"/>
</dbReference>
<evidence type="ECO:0000259" key="9">
    <source>
        <dbReference type="Pfam" id="PF01087"/>
    </source>
</evidence>
<dbReference type="InterPro" id="IPR005850">
    <property type="entry name" value="GalP_Utransf_C"/>
</dbReference>
<gene>
    <name evidence="11" type="ORF">COT79_02440</name>
</gene>
<dbReference type="GO" id="GO:0006012">
    <property type="term" value="P:galactose metabolic process"/>
    <property type="evidence" value="ECO:0007669"/>
    <property type="project" value="UniProtKB-UniPathway"/>
</dbReference>
<reference evidence="12" key="1">
    <citation type="submission" date="2017-09" db="EMBL/GenBank/DDBJ databases">
        <title>Depth-based differentiation of microbial function through sediment-hosted aquifers and enrichment of novel symbionts in the deep terrestrial subsurface.</title>
        <authorList>
            <person name="Probst A.J."/>
            <person name="Ladd B."/>
            <person name="Jarett J.K."/>
            <person name="Geller-Mcgrath D.E."/>
            <person name="Sieber C.M.K."/>
            <person name="Emerson J.B."/>
            <person name="Anantharaman K."/>
            <person name="Thomas B.C."/>
            <person name="Malmstrom R."/>
            <person name="Stieglmeier M."/>
            <person name="Klingl A."/>
            <person name="Woyke T."/>
            <person name="Ryan C.M."/>
            <person name="Banfield J.F."/>
        </authorList>
    </citation>
    <scope>NUCLEOTIDE SEQUENCE [LARGE SCALE GENOMIC DNA]</scope>
</reference>
<dbReference type="GO" id="GO:0008108">
    <property type="term" value="F:UDP-glucose:hexose-1-phosphate uridylyltransferase activity"/>
    <property type="evidence" value="ECO:0007669"/>
    <property type="project" value="InterPro"/>
</dbReference>
<feature type="binding site" evidence="8">
    <location>
        <position position="76"/>
    </location>
    <ligand>
        <name>Zn(2+)</name>
        <dbReference type="ChEBI" id="CHEBI:29105"/>
    </ligand>
</feature>
<evidence type="ECO:0000256" key="8">
    <source>
        <dbReference type="PIRSR" id="PIRSR000808-3"/>
    </source>
</evidence>
<feature type="active site" description="Tele-UMP-histidine intermediate" evidence="7">
    <location>
        <position position="193"/>
    </location>
</feature>
<evidence type="ECO:0000256" key="4">
    <source>
        <dbReference type="ARBA" id="ARBA00022723"/>
    </source>
</evidence>
<dbReference type="InterPro" id="IPR001937">
    <property type="entry name" value="GalP_UDPtransf1"/>
</dbReference>
<accession>A0A2M6R8I0</accession>
<dbReference type="Pfam" id="PF02744">
    <property type="entry name" value="GalP_UDP_tr_C"/>
    <property type="match status" value="1"/>
</dbReference>
<feature type="binding site" evidence="8">
    <location>
        <position position="73"/>
    </location>
    <ligand>
        <name>Zn(2+)</name>
        <dbReference type="ChEBI" id="CHEBI:29105"/>
    </ligand>
</feature>
<feature type="binding site" evidence="8">
    <location>
        <position position="140"/>
    </location>
    <ligand>
        <name>Zn(2+)</name>
        <dbReference type="ChEBI" id="CHEBI:29105"/>
    </ligand>
</feature>
<dbReference type="PANTHER" id="PTHR42763:SF2">
    <property type="entry name" value="ADP-GLUCOSE PHOSPHORYLASE"/>
    <property type="match status" value="1"/>
</dbReference>
<protein>
    <submittedName>
        <fullName evidence="11">Uncharacterized protein</fullName>
    </submittedName>
</protein>
<keyword evidence="5 8" id="KW-0862">Zinc</keyword>
<keyword evidence="3" id="KW-0548">Nucleotidyltransferase</keyword>
<evidence type="ECO:0000256" key="5">
    <source>
        <dbReference type="ARBA" id="ARBA00022833"/>
    </source>
</evidence>
<dbReference type="InterPro" id="IPR053177">
    <property type="entry name" value="ADP-glucose_phosphorylase"/>
</dbReference>
<evidence type="ECO:0000313" key="11">
    <source>
        <dbReference type="EMBL" id="PIS06845.1"/>
    </source>
</evidence>
<comment type="caution">
    <text evidence="11">The sequence shown here is derived from an EMBL/GenBank/DDBJ whole genome shotgun (WGS) entry which is preliminary data.</text>
</comment>
<comment type="similarity">
    <text evidence="1">Belongs to the galactose-1-phosphate uridylyltransferase type 1 family.</text>
</comment>
<feature type="domain" description="Galactose-1-phosphate uridyl transferase C-terminal" evidence="10">
    <location>
        <begin position="212"/>
        <end position="325"/>
    </location>
</feature>
<evidence type="ECO:0000256" key="2">
    <source>
        <dbReference type="ARBA" id="ARBA00022679"/>
    </source>
</evidence>
<sequence length="357" mass="41361">MLTNNSHCVAEHTHCAVILYVIKQALRRGRVPQLRQNIITGEWVVITPERSQRPHDFKIPSSHKNESGTEKPCVFCVGSPAYQTRIHTYESNIIYVIPNKYPAFVENPEYCSMRSKIDPSGFYTTMPSVGGHDVVIVKDHDCDIYSFSTGIWTELFLMTKRRYEHWRENRTCDYSMMIYNHGVPAGASIDHPHAQIFASNIIPSYIIKEIKGSKKYYNSHKSCVYCDLIVYEQKQKVRIVAENDLFFACTFYAARFPYEVWVLPKHHQSHFDSEGQRTLIELAQIMHVVFEKIGKTLNNPPLNFYIHDSPTRDGEKNYYHWHIEITPRLSHYGGYEIGSEVVIDVQSPENAAEYLNS</sequence>
<dbReference type="Pfam" id="PF01087">
    <property type="entry name" value="GalP_UDP_transf"/>
    <property type="match status" value="1"/>
</dbReference>
<feature type="binding site" evidence="8">
    <location>
        <position position="191"/>
    </location>
    <ligand>
        <name>Zn(2+)</name>
        <dbReference type="ChEBI" id="CHEBI:29105"/>
    </ligand>
</feature>
<evidence type="ECO:0000256" key="6">
    <source>
        <dbReference type="ARBA" id="ARBA00023277"/>
    </source>
</evidence>
<dbReference type="PANTHER" id="PTHR42763">
    <property type="entry name" value="ADP-GLUCOSE PHOSPHORYLASE"/>
    <property type="match status" value="1"/>
</dbReference>
<comment type="cofactor">
    <cofactor evidence="8">
        <name>Zn(2+)</name>
        <dbReference type="ChEBI" id="CHEBI:29105"/>
    </cofactor>
    <text evidence="8">Binds 1 zinc ion per subunit.</text>
</comment>
<dbReference type="GO" id="GO:0008270">
    <property type="term" value="F:zinc ion binding"/>
    <property type="evidence" value="ECO:0007669"/>
    <property type="project" value="InterPro"/>
</dbReference>
<evidence type="ECO:0000256" key="3">
    <source>
        <dbReference type="ARBA" id="ARBA00022695"/>
    </source>
</evidence>
<dbReference type="InterPro" id="IPR005849">
    <property type="entry name" value="GalP_Utransf_N"/>
</dbReference>
<evidence type="ECO:0000313" key="12">
    <source>
        <dbReference type="Proteomes" id="UP000231162"/>
    </source>
</evidence>
<proteinExistence type="inferred from homology"/>
<evidence type="ECO:0000259" key="10">
    <source>
        <dbReference type="Pfam" id="PF02744"/>
    </source>
</evidence>
<feature type="domain" description="Galactose-1-phosphate uridyl transferase N-terminal" evidence="9">
    <location>
        <begin position="31"/>
        <end position="203"/>
    </location>
</feature>
<dbReference type="InterPro" id="IPR036265">
    <property type="entry name" value="HIT-like_sf"/>
</dbReference>
<dbReference type="SUPFAM" id="SSF54197">
    <property type="entry name" value="HIT-like"/>
    <property type="match status" value="2"/>
</dbReference>
<dbReference type="Gene3D" id="3.30.428.10">
    <property type="entry name" value="HIT-like"/>
    <property type="match status" value="2"/>
</dbReference>
<dbReference type="PIRSF" id="PIRSF000808">
    <property type="entry name" value="GalT"/>
    <property type="match status" value="1"/>
</dbReference>
<evidence type="ECO:0000256" key="1">
    <source>
        <dbReference type="ARBA" id="ARBA00010951"/>
    </source>
</evidence>
<dbReference type="EMBL" id="PEZX01000032">
    <property type="protein sequence ID" value="PIS06845.1"/>
    <property type="molecule type" value="Genomic_DNA"/>
</dbReference>
<dbReference type="AlphaFoldDB" id="A0A2M6R8I0"/>
<organism evidence="11 12">
    <name type="scientific">Candidatus Berkelbacteria bacterium CG10_big_fil_rev_8_21_14_0_10_43_14</name>
    <dbReference type="NCBI Taxonomy" id="1974515"/>
    <lineage>
        <taxon>Bacteria</taxon>
        <taxon>Candidatus Berkelbacteria</taxon>
    </lineage>
</organism>
<keyword evidence="4 8" id="KW-0479">Metal-binding</keyword>
<evidence type="ECO:0000256" key="7">
    <source>
        <dbReference type="PIRSR" id="PIRSR000808-1"/>
    </source>
</evidence>